<dbReference type="InterPro" id="IPR036291">
    <property type="entry name" value="NAD(P)-bd_dom_sf"/>
</dbReference>
<dbReference type="EMBL" id="WIQZ01000023">
    <property type="protein sequence ID" value="KAF3138218.1"/>
    <property type="molecule type" value="Genomic_DNA"/>
</dbReference>
<evidence type="ECO:0008006" key="3">
    <source>
        <dbReference type="Google" id="ProtNLM"/>
    </source>
</evidence>
<dbReference type="Gene3D" id="3.40.50.720">
    <property type="entry name" value="NAD(P)-binding Rossmann-like Domain"/>
    <property type="match status" value="1"/>
</dbReference>
<proteinExistence type="predicted"/>
<dbReference type="PANTHER" id="PTHR14097:SF8">
    <property type="entry name" value="NAD(P)-BINDING DOMAIN-CONTAINING PROTEIN"/>
    <property type="match status" value="1"/>
</dbReference>
<dbReference type="SUPFAM" id="SSF51735">
    <property type="entry name" value="NAD(P)-binding Rossmann-fold domains"/>
    <property type="match status" value="1"/>
</dbReference>
<sequence>MSHIILTGATGLVGSAVLQHALSSPSISKVSILSRRPVAAADGNPKANVIIHKDFTSYPPELLHQLSGASACIWAQGISSVGMKEDEYTIITKTYPLAAAEAFKGIPVKGKFNFVYVSGSGADQNGKASQMFGRVKGDAEKQLLGIASSRPTFSVYNLRPAAIDPGKTWIAERKQSFFEKAFFSGAAPLLRPFMSSMFITTEKLAEVSVALALGDGEKVTGKGIDPDGYTIENIGIPGSEVNPG</sequence>
<organism evidence="1 2">
    <name type="scientific">Orbilia oligospora</name>
    <name type="common">Nematode-trapping fungus</name>
    <name type="synonym">Arthrobotrys oligospora</name>
    <dbReference type="NCBI Taxonomy" id="2813651"/>
    <lineage>
        <taxon>Eukaryota</taxon>
        <taxon>Fungi</taxon>
        <taxon>Dikarya</taxon>
        <taxon>Ascomycota</taxon>
        <taxon>Pezizomycotina</taxon>
        <taxon>Orbiliomycetes</taxon>
        <taxon>Orbiliales</taxon>
        <taxon>Orbiliaceae</taxon>
        <taxon>Orbilia</taxon>
    </lineage>
</organism>
<evidence type="ECO:0000313" key="2">
    <source>
        <dbReference type="Proteomes" id="UP000480548"/>
    </source>
</evidence>
<protein>
    <recommendedName>
        <fullName evidence="3">NAD(P)-binding domain-containing protein</fullName>
    </recommendedName>
</protein>
<gene>
    <name evidence="1" type="ORF">TWF703_004747</name>
</gene>
<dbReference type="AlphaFoldDB" id="A0A7C8JSC2"/>
<evidence type="ECO:0000313" key="1">
    <source>
        <dbReference type="EMBL" id="KAF3138218.1"/>
    </source>
</evidence>
<comment type="caution">
    <text evidence="1">The sequence shown here is derived from an EMBL/GenBank/DDBJ whole genome shotgun (WGS) entry which is preliminary data.</text>
</comment>
<reference evidence="1 2" key="1">
    <citation type="submission" date="2019-06" db="EMBL/GenBank/DDBJ databases">
        <authorList>
            <person name="Palmer J.M."/>
        </authorList>
    </citation>
    <scope>NUCLEOTIDE SEQUENCE [LARGE SCALE GENOMIC DNA]</scope>
    <source>
        <strain evidence="1 2">TWF703</strain>
    </source>
</reference>
<accession>A0A7C8JSC2</accession>
<name>A0A7C8JSC2_ORBOL</name>
<dbReference type="Proteomes" id="UP000480548">
    <property type="component" value="Unassembled WGS sequence"/>
</dbReference>
<dbReference type="PANTHER" id="PTHR14097">
    <property type="entry name" value="OXIDOREDUCTASE HTATIP2"/>
    <property type="match status" value="1"/>
</dbReference>